<gene>
    <name evidence="9" type="ORF">ACCI51_13590</name>
</gene>
<keyword evidence="4 7" id="KW-0812">Transmembrane</keyword>
<dbReference type="EMBL" id="JBGMEL010000013">
    <property type="protein sequence ID" value="MFA0791586.1"/>
    <property type="molecule type" value="Genomic_DNA"/>
</dbReference>
<dbReference type="InterPro" id="IPR011701">
    <property type="entry name" value="MFS"/>
</dbReference>
<feature type="transmembrane region" description="Helical" evidence="7">
    <location>
        <begin position="12"/>
        <end position="32"/>
    </location>
</feature>
<comment type="subcellular location">
    <subcellularLocation>
        <location evidence="1">Cell membrane</location>
        <topology evidence="1">Multi-pass membrane protein</topology>
    </subcellularLocation>
</comment>
<dbReference type="SUPFAM" id="SSF103473">
    <property type="entry name" value="MFS general substrate transporter"/>
    <property type="match status" value="2"/>
</dbReference>
<dbReference type="PANTHER" id="PTHR42718:SF46">
    <property type="entry name" value="BLR6921 PROTEIN"/>
    <property type="match status" value="1"/>
</dbReference>
<keyword evidence="5 7" id="KW-1133">Transmembrane helix</keyword>
<keyword evidence="6 7" id="KW-0472">Membrane</keyword>
<feature type="transmembrane region" description="Helical" evidence="7">
    <location>
        <begin position="52"/>
        <end position="72"/>
    </location>
</feature>
<evidence type="ECO:0000313" key="10">
    <source>
        <dbReference type="Proteomes" id="UP001569414"/>
    </source>
</evidence>
<evidence type="ECO:0000256" key="6">
    <source>
        <dbReference type="ARBA" id="ARBA00023136"/>
    </source>
</evidence>
<sequence>MVSPLSLTKPQVYGLCAVALALFLIAIDMTAFAPALPAIEREFGFGITTSQWVINGYALVFGILVVTGGRLADIYGKKRVFIVGTGIFALCSLVGGLSVDMAMLLVVRCLMGVGAALMWPSIIGMAYSLVSQERAGQVGGGLMAILGLANIVGPIAGGILSDFASWRWIFFINLPIALAAIGLCWRAVPEDVPQDTREKIDYLGVITLSAALFSLLIALNQASEIGFRHPLIVYLLMSFLVFICIFILLERNNQDLALIPVSIFMNKTFFLVGLVTLLSAMIFFSIILFLPQFLVEYRGFSSLQAGMALIPLMATFALTSYLSGSLHKSLGAKVLICSGLLCKGAGIFSLSYLRQDTEYLELIPGLVFLGIGIGLFNPAATTAVVSVVDSGRSSLASAILYMFKIAGGALGVGVNAAIVAFAPDIVGGIGRAYTVNAYFALSAFVIAVFFIPGPIPPIFSRGKEK</sequence>
<evidence type="ECO:0000256" key="2">
    <source>
        <dbReference type="ARBA" id="ARBA00022448"/>
    </source>
</evidence>
<comment type="caution">
    <text evidence="9">The sequence shown here is derived from an EMBL/GenBank/DDBJ whole genome shotgun (WGS) entry which is preliminary data.</text>
</comment>
<feature type="transmembrane region" description="Helical" evidence="7">
    <location>
        <begin position="302"/>
        <end position="322"/>
    </location>
</feature>
<reference evidence="9 10" key="1">
    <citation type="submission" date="2024-08" db="EMBL/GenBank/DDBJ databases">
        <authorList>
            <person name="Ishaq N."/>
        </authorList>
    </citation>
    <scope>NUCLEOTIDE SEQUENCE [LARGE SCALE GENOMIC DNA]</scope>
    <source>
        <strain evidence="9 10">JCM 30400</strain>
    </source>
</reference>
<feature type="transmembrane region" description="Helical" evidence="7">
    <location>
        <begin position="79"/>
        <end position="99"/>
    </location>
</feature>
<evidence type="ECO:0000256" key="4">
    <source>
        <dbReference type="ARBA" id="ARBA00022692"/>
    </source>
</evidence>
<keyword evidence="10" id="KW-1185">Reference proteome</keyword>
<feature type="transmembrane region" description="Helical" evidence="7">
    <location>
        <begin position="269"/>
        <end position="290"/>
    </location>
</feature>
<keyword evidence="2" id="KW-0813">Transport</keyword>
<dbReference type="Gene3D" id="1.20.1250.20">
    <property type="entry name" value="MFS general substrate transporter like domains"/>
    <property type="match status" value="1"/>
</dbReference>
<feature type="transmembrane region" description="Helical" evidence="7">
    <location>
        <begin position="142"/>
        <end position="160"/>
    </location>
</feature>
<proteinExistence type="predicted"/>
<dbReference type="PROSITE" id="PS50850">
    <property type="entry name" value="MFS"/>
    <property type="match status" value="1"/>
</dbReference>
<feature type="transmembrane region" description="Helical" evidence="7">
    <location>
        <begin position="200"/>
        <end position="219"/>
    </location>
</feature>
<feature type="transmembrane region" description="Helical" evidence="7">
    <location>
        <begin position="435"/>
        <end position="455"/>
    </location>
</feature>
<dbReference type="PANTHER" id="PTHR42718">
    <property type="entry name" value="MAJOR FACILITATOR SUPERFAMILY MULTIDRUG TRANSPORTER MFSC"/>
    <property type="match status" value="1"/>
</dbReference>
<dbReference type="Gene3D" id="1.20.1720.10">
    <property type="entry name" value="Multidrug resistance protein D"/>
    <property type="match status" value="1"/>
</dbReference>
<name>A0ABV4NQB3_9GAMM</name>
<feature type="transmembrane region" description="Helical" evidence="7">
    <location>
        <begin position="231"/>
        <end position="249"/>
    </location>
</feature>
<evidence type="ECO:0000256" key="7">
    <source>
        <dbReference type="SAM" id="Phobius"/>
    </source>
</evidence>
<dbReference type="InterPro" id="IPR020846">
    <property type="entry name" value="MFS_dom"/>
</dbReference>
<feature type="transmembrane region" description="Helical" evidence="7">
    <location>
        <begin position="365"/>
        <end position="388"/>
    </location>
</feature>
<evidence type="ECO:0000256" key="5">
    <source>
        <dbReference type="ARBA" id="ARBA00022989"/>
    </source>
</evidence>
<dbReference type="Pfam" id="PF07690">
    <property type="entry name" value="MFS_1"/>
    <property type="match status" value="1"/>
</dbReference>
<evidence type="ECO:0000259" key="8">
    <source>
        <dbReference type="PROSITE" id="PS50850"/>
    </source>
</evidence>
<protein>
    <submittedName>
        <fullName evidence="9">MFS transporter</fullName>
    </submittedName>
</protein>
<evidence type="ECO:0000313" key="9">
    <source>
        <dbReference type="EMBL" id="MFA0791586.1"/>
    </source>
</evidence>
<feature type="transmembrane region" description="Helical" evidence="7">
    <location>
        <begin position="400"/>
        <end position="423"/>
    </location>
</feature>
<dbReference type="InterPro" id="IPR036259">
    <property type="entry name" value="MFS_trans_sf"/>
</dbReference>
<dbReference type="RefSeq" id="WP_371844056.1">
    <property type="nucleotide sequence ID" value="NZ_JBGMEL010000013.1"/>
</dbReference>
<feature type="transmembrane region" description="Helical" evidence="7">
    <location>
        <begin position="334"/>
        <end position="353"/>
    </location>
</feature>
<evidence type="ECO:0000256" key="1">
    <source>
        <dbReference type="ARBA" id="ARBA00004651"/>
    </source>
</evidence>
<organism evidence="9 10">
    <name type="scientific">Microbulbifer echini</name>
    <dbReference type="NCBI Taxonomy" id="1529067"/>
    <lineage>
        <taxon>Bacteria</taxon>
        <taxon>Pseudomonadati</taxon>
        <taxon>Pseudomonadota</taxon>
        <taxon>Gammaproteobacteria</taxon>
        <taxon>Cellvibrionales</taxon>
        <taxon>Microbulbiferaceae</taxon>
        <taxon>Microbulbifer</taxon>
    </lineage>
</organism>
<feature type="transmembrane region" description="Helical" evidence="7">
    <location>
        <begin position="166"/>
        <end position="188"/>
    </location>
</feature>
<dbReference type="Proteomes" id="UP001569414">
    <property type="component" value="Unassembled WGS sequence"/>
</dbReference>
<accession>A0ABV4NQB3</accession>
<feature type="transmembrane region" description="Helical" evidence="7">
    <location>
        <begin position="105"/>
        <end position="130"/>
    </location>
</feature>
<feature type="domain" description="Major facilitator superfamily (MFS) profile" evidence="8">
    <location>
        <begin position="14"/>
        <end position="455"/>
    </location>
</feature>
<keyword evidence="3" id="KW-1003">Cell membrane</keyword>
<evidence type="ECO:0000256" key="3">
    <source>
        <dbReference type="ARBA" id="ARBA00022475"/>
    </source>
</evidence>
<dbReference type="CDD" id="cd17321">
    <property type="entry name" value="MFS_MMR_MDR_like"/>
    <property type="match status" value="1"/>
</dbReference>